<gene>
    <name evidence="2" type="ORF">ACFOUW_17830</name>
</gene>
<dbReference type="InterPro" id="IPR051531">
    <property type="entry name" value="N-acetyltransferase"/>
</dbReference>
<dbReference type="GO" id="GO:0016746">
    <property type="term" value="F:acyltransferase activity"/>
    <property type="evidence" value="ECO:0007669"/>
    <property type="project" value="UniProtKB-KW"/>
</dbReference>
<protein>
    <submittedName>
        <fullName evidence="2">GNAT family N-acetyltransferase</fullName>
        <ecNumber evidence="2">2.3.-.-</ecNumber>
    </submittedName>
</protein>
<feature type="domain" description="N-acetyltransferase" evidence="1">
    <location>
        <begin position="10"/>
        <end position="188"/>
    </location>
</feature>
<evidence type="ECO:0000313" key="3">
    <source>
        <dbReference type="Proteomes" id="UP001595699"/>
    </source>
</evidence>
<dbReference type="Pfam" id="PF13302">
    <property type="entry name" value="Acetyltransf_3"/>
    <property type="match status" value="1"/>
</dbReference>
<dbReference type="Gene3D" id="3.40.630.30">
    <property type="match status" value="1"/>
</dbReference>
<evidence type="ECO:0000313" key="2">
    <source>
        <dbReference type="EMBL" id="MFC3762707.1"/>
    </source>
</evidence>
<sequence>MSRLPDTERLTFRRFTNADLDNVEQLNGDAEVMRFLDGGPQPRAEIEERVLPELIADQNENGLGRWAAETVDGTFVGWFSTHARTPDDGPMEFWASSDDPTVVSIGYRLSRAAWGKGYATEGAKALLRWAFLSLRATEVVASTMAVNKGSRNVMEKIGLHHDRTIHIDWPDPLPGTEHGEVEYRLRRDEWITLRPARPDEAGELT</sequence>
<dbReference type="PANTHER" id="PTHR43792">
    <property type="entry name" value="GNAT FAMILY, PUTATIVE (AFU_ORTHOLOGUE AFUA_3G00765)-RELATED-RELATED"/>
    <property type="match status" value="1"/>
</dbReference>
<evidence type="ECO:0000259" key="1">
    <source>
        <dbReference type="PROSITE" id="PS51186"/>
    </source>
</evidence>
<dbReference type="Proteomes" id="UP001595699">
    <property type="component" value="Unassembled WGS sequence"/>
</dbReference>
<proteinExistence type="predicted"/>
<dbReference type="InterPro" id="IPR000182">
    <property type="entry name" value="GNAT_dom"/>
</dbReference>
<dbReference type="EMBL" id="JBHRZH010000015">
    <property type="protein sequence ID" value="MFC3762707.1"/>
    <property type="molecule type" value="Genomic_DNA"/>
</dbReference>
<keyword evidence="3" id="KW-1185">Reference proteome</keyword>
<comment type="caution">
    <text evidence="2">The sequence shown here is derived from an EMBL/GenBank/DDBJ whole genome shotgun (WGS) entry which is preliminary data.</text>
</comment>
<keyword evidence="2" id="KW-0012">Acyltransferase</keyword>
<name>A0ABV7YC83_9ACTN</name>
<feature type="non-terminal residue" evidence="2">
    <location>
        <position position="205"/>
    </location>
</feature>
<dbReference type="InterPro" id="IPR016181">
    <property type="entry name" value="Acyl_CoA_acyltransferase"/>
</dbReference>
<organism evidence="2 3">
    <name type="scientific">Tenggerimyces flavus</name>
    <dbReference type="NCBI Taxonomy" id="1708749"/>
    <lineage>
        <taxon>Bacteria</taxon>
        <taxon>Bacillati</taxon>
        <taxon>Actinomycetota</taxon>
        <taxon>Actinomycetes</taxon>
        <taxon>Propionibacteriales</taxon>
        <taxon>Nocardioidaceae</taxon>
        <taxon>Tenggerimyces</taxon>
    </lineage>
</organism>
<dbReference type="SUPFAM" id="SSF55729">
    <property type="entry name" value="Acyl-CoA N-acyltransferases (Nat)"/>
    <property type="match status" value="1"/>
</dbReference>
<dbReference type="PROSITE" id="PS51186">
    <property type="entry name" value="GNAT"/>
    <property type="match status" value="1"/>
</dbReference>
<keyword evidence="2" id="KW-0808">Transferase</keyword>
<dbReference type="EC" id="2.3.-.-" evidence="2"/>
<dbReference type="PANTHER" id="PTHR43792:SF1">
    <property type="entry name" value="N-ACETYLTRANSFERASE DOMAIN-CONTAINING PROTEIN"/>
    <property type="match status" value="1"/>
</dbReference>
<accession>A0ABV7YC83</accession>
<reference evidence="3" key="1">
    <citation type="journal article" date="2019" name="Int. J. Syst. Evol. Microbiol.">
        <title>The Global Catalogue of Microorganisms (GCM) 10K type strain sequencing project: providing services to taxonomists for standard genome sequencing and annotation.</title>
        <authorList>
            <consortium name="The Broad Institute Genomics Platform"/>
            <consortium name="The Broad Institute Genome Sequencing Center for Infectious Disease"/>
            <person name="Wu L."/>
            <person name="Ma J."/>
        </authorList>
    </citation>
    <scope>NUCLEOTIDE SEQUENCE [LARGE SCALE GENOMIC DNA]</scope>
    <source>
        <strain evidence="3">CGMCC 4.7241</strain>
    </source>
</reference>
<dbReference type="RefSeq" id="WP_385927531.1">
    <property type="nucleotide sequence ID" value="NZ_JBHRZH010000015.1"/>
</dbReference>